<dbReference type="Gene3D" id="1.10.287.860">
    <property type="entry name" value="Nucleotidyltransferase"/>
    <property type="match status" value="1"/>
</dbReference>
<reference evidence="3" key="2">
    <citation type="submission" date="2014-06" db="EMBL/GenBank/DDBJ databases">
        <title>Draft genome sequence of Clostridium ramosum(DSM 1402).</title>
        <authorList>
            <person name="Sudarsanam P."/>
            <person name="Ley R."/>
            <person name="Guruge J."/>
            <person name="Turnbaugh P.J."/>
            <person name="Mahowald M."/>
            <person name="Liep D."/>
            <person name="Gordon J."/>
        </authorList>
    </citation>
    <scope>NUCLEOTIDE SEQUENCE</scope>
    <source>
        <strain evidence="3">DSM 1402</strain>
    </source>
</reference>
<accession>B0N8R9</accession>
<evidence type="ECO:0000256" key="1">
    <source>
        <dbReference type="ARBA" id="ARBA00004976"/>
    </source>
</evidence>
<name>B0N8R9_9FIRM</name>
<comment type="pathway">
    <text evidence="1">Purine metabolism; ppGpp biosynthesis; ppGpp from GTP: step 1/2.</text>
</comment>
<dbReference type="SUPFAM" id="SSF81301">
    <property type="entry name" value="Nucleotidyltransferase"/>
    <property type="match status" value="1"/>
</dbReference>
<dbReference type="PANTHER" id="PTHR41773">
    <property type="entry name" value="GTP PYROPHOSPHATASE-RELATED"/>
    <property type="match status" value="1"/>
</dbReference>
<dbReference type="HOGENOM" id="CLU_058756_0_0_9"/>
<dbReference type="CDD" id="cd05399">
    <property type="entry name" value="NT_Rel-Spo_like"/>
    <property type="match status" value="1"/>
</dbReference>
<dbReference type="InterPro" id="IPR043519">
    <property type="entry name" value="NT_sf"/>
</dbReference>
<dbReference type="InterPro" id="IPR007685">
    <property type="entry name" value="RelA_SpoT"/>
</dbReference>
<dbReference type="PANTHER" id="PTHR41773:SF1">
    <property type="entry name" value="RELA_SPOT DOMAIN-CONTAINING PROTEIN"/>
    <property type="match status" value="1"/>
</dbReference>
<dbReference type="Pfam" id="PF04607">
    <property type="entry name" value="RelA_SpoT"/>
    <property type="match status" value="1"/>
</dbReference>
<evidence type="ECO:0000259" key="2">
    <source>
        <dbReference type="SMART" id="SM00954"/>
    </source>
</evidence>
<dbReference type="SMART" id="SM00954">
    <property type="entry name" value="RelA_SpoT"/>
    <property type="match status" value="1"/>
</dbReference>
<dbReference type="GO" id="GO:0015970">
    <property type="term" value="P:guanosine tetraphosphate biosynthetic process"/>
    <property type="evidence" value="ECO:0007669"/>
    <property type="project" value="UniProtKB-UniPathway"/>
</dbReference>
<dbReference type="Proteomes" id="UP000005798">
    <property type="component" value="Unassembled WGS sequence"/>
</dbReference>
<dbReference type="EMBL" id="ABFX02000013">
    <property type="protein sequence ID" value="EDS17076.1"/>
    <property type="molecule type" value="Genomic_DNA"/>
</dbReference>
<protein>
    <submittedName>
        <fullName evidence="3">RelA/SpoT domain protein</fullName>
    </submittedName>
</protein>
<evidence type="ECO:0000313" key="4">
    <source>
        <dbReference type="Proteomes" id="UP000005798"/>
    </source>
</evidence>
<sequence length="364" mass="43259">MTRELEGKIMDNEDLVREYSNNLTTYEQFTNLMETYICNLLNREQISFHSITSRTKSIESLSKKIELKNKYQKLDEITDLSGIRVITYYTDTVDQISKLIENEFIIDRDNSIDKRKSLDPKRFGYRSLHYVVQIDPKYVKAQEYLKYHNLKLEIQISSILQYTWAEIEHDLGYKSQEEIPYDIKRSFSRLAGLLELADEEFLRIKNEIFAYQNHLLLSYLSADIDKESLAVFKVKSPEYNELTEFLIKEMKAKKVSQGNFENIIRMFEYLNISKLQEVDQKLKQYQQLIMEHIDVLYRDATRTKTNIISGDMPLLCLCYFILVVEKGEVEFEKFTEQFISSVNFKNRLIELKRILKDYKLEAAD</sequence>
<feature type="domain" description="RelA/SpoT" evidence="2">
    <location>
        <begin position="53"/>
        <end position="179"/>
    </location>
</feature>
<evidence type="ECO:0000313" key="3">
    <source>
        <dbReference type="EMBL" id="EDS17076.1"/>
    </source>
</evidence>
<dbReference type="eggNOG" id="COG2357">
    <property type="taxonomic scope" value="Bacteria"/>
</dbReference>
<comment type="caution">
    <text evidence="3">The sequence shown here is derived from an EMBL/GenBank/DDBJ whole genome shotgun (WGS) entry which is preliminary data.</text>
</comment>
<proteinExistence type="predicted"/>
<dbReference type="Gene3D" id="3.30.460.10">
    <property type="entry name" value="Beta Polymerase, domain 2"/>
    <property type="match status" value="1"/>
</dbReference>
<organism evidence="3 4">
    <name type="scientific">Thomasclavelia ramosa DSM 1402</name>
    <dbReference type="NCBI Taxonomy" id="445974"/>
    <lineage>
        <taxon>Bacteria</taxon>
        <taxon>Bacillati</taxon>
        <taxon>Bacillota</taxon>
        <taxon>Erysipelotrichia</taxon>
        <taxon>Erysipelotrichales</taxon>
        <taxon>Coprobacillaceae</taxon>
        <taxon>Thomasclavelia</taxon>
    </lineage>
</organism>
<keyword evidence="4" id="KW-1185">Reference proteome</keyword>
<gene>
    <name evidence="3" type="ORF">CLORAM_03050</name>
</gene>
<reference evidence="3" key="1">
    <citation type="submission" date="2007-11" db="EMBL/GenBank/DDBJ databases">
        <authorList>
            <person name="Fulton L."/>
            <person name="Clifton S."/>
            <person name="Fulton B."/>
            <person name="Xu J."/>
            <person name="Minx P."/>
            <person name="Pepin K.H."/>
            <person name="Johnson M."/>
            <person name="Thiruvilangam P."/>
            <person name="Bhonagiri V."/>
            <person name="Nash W.E."/>
            <person name="Mardis E.R."/>
            <person name="Wilson R.K."/>
        </authorList>
    </citation>
    <scope>NUCLEOTIDE SEQUENCE [LARGE SCALE GENOMIC DNA]</scope>
    <source>
        <strain evidence="3">DSM 1402</strain>
    </source>
</reference>
<dbReference type="UniPathway" id="UPA00908">
    <property type="reaction ID" value="UER00884"/>
</dbReference>
<dbReference type="AlphaFoldDB" id="B0N8R9"/>